<dbReference type="PANTHER" id="PTHR36849">
    <property type="entry name" value="CYTOPLASMIC PROTEIN-RELATED"/>
    <property type="match status" value="1"/>
</dbReference>
<reference evidence="1" key="1">
    <citation type="submission" date="2022-06" db="EMBL/GenBank/DDBJ databases">
        <title>Gracilimonas sp. CAU 1638 isolated from sea sediment.</title>
        <authorList>
            <person name="Kim W."/>
        </authorList>
    </citation>
    <scope>NUCLEOTIDE SEQUENCE</scope>
    <source>
        <strain evidence="1">CAU 1638</strain>
    </source>
</reference>
<comment type="caution">
    <text evidence="1">The sequence shown here is derived from an EMBL/GenBank/DDBJ whole genome shotgun (WGS) entry which is preliminary data.</text>
</comment>
<proteinExistence type="predicted"/>
<dbReference type="RefSeq" id="WP_255132689.1">
    <property type="nucleotide sequence ID" value="NZ_JANDBC010000001.1"/>
</dbReference>
<keyword evidence="2" id="KW-1185">Reference proteome</keyword>
<protein>
    <submittedName>
        <fullName evidence="1">DUF488 family protein</fullName>
    </submittedName>
</protein>
<name>A0A9X2RBT3_9BACT</name>
<dbReference type="Pfam" id="PF22752">
    <property type="entry name" value="DUF488-N3i"/>
    <property type="match status" value="1"/>
</dbReference>
<sequence>MIKLKRVYQEPAEDDGYRILTERLWPRGVSKERANLDEWMKGVAPSHELRKWFDHDPEKWDEFKDRYRKELFGSEAVQQLIDTVEKEDVVTFVFASKDEEHNSTVVLKEFIEQLLSE</sequence>
<evidence type="ECO:0000313" key="2">
    <source>
        <dbReference type="Proteomes" id="UP001139125"/>
    </source>
</evidence>
<gene>
    <name evidence="1" type="ORF">NM125_02910</name>
</gene>
<dbReference type="PANTHER" id="PTHR36849:SF1">
    <property type="entry name" value="CYTOPLASMIC PROTEIN"/>
    <property type="match status" value="1"/>
</dbReference>
<dbReference type="AlphaFoldDB" id="A0A9X2RBT3"/>
<evidence type="ECO:0000313" key="1">
    <source>
        <dbReference type="EMBL" id="MCP9290530.1"/>
    </source>
</evidence>
<dbReference type="Proteomes" id="UP001139125">
    <property type="component" value="Unassembled WGS sequence"/>
</dbReference>
<accession>A0A9X2RBT3</accession>
<dbReference type="EMBL" id="JANDBC010000001">
    <property type="protein sequence ID" value="MCP9290530.1"/>
    <property type="molecule type" value="Genomic_DNA"/>
</dbReference>
<organism evidence="1 2">
    <name type="scientific">Gracilimonas sediminicola</name>
    <dbReference type="NCBI Taxonomy" id="2952158"/>
    <lineage>
        <taxon>Bacteria</taxon>
        <taxon>Pseudomonadati</taxon>
        <taxon>Balneolota</taxon>
        <taxon>Balneolia</taxon>
        <taxon>Balneolales</taxon>
        <taxon>Balneolaceae</taxon>
        <taxon>Gracilimonas</taxon>
    </lineage>
</organism>
<dbReference type="InterPro" id="IPR052552">
    <property type="entry name" value="YeaO-like"/>
</dbReference>